<evidence type="ECO:0000313" key="3">
    <source>
        <dbReference type="Proteomes" id="UP000655287"/>
    </source>
</evidence>
<dbReference type="InterPro" id="IPR016181">
    <property type="entry name" value="Acyl_CoA_acyltransferase"/>
</dbReference>
<evidence type="ECO:0000259" key="1">
    <source>
        <dbReference type="PROSITE" id="PS51186"/>
    </source>
</evidence>
<reference evidence="2" key="1">
    <citation type="submission" date="2021-01" db="EMBL/GenBank/DDBJ databases">
        <title>Whole genome shotgun sequence of Sphaerisporangium rufum NBRC 109079.</title>
        <authorList>
            <person name="Komaki H."/>
            <person name="Tamura T."/>
        </authorList>
    </citation>
    <scope>NUCLEOTIDE SEQUENCE</scope>
    <source>
        <strain evidence="2">NBRC 109079</strain>
    </source>
</reference>
<gene>
    <name evidence="2" type="ORF">Sru01_30040</name>
</gene>
<dbReference type="CDD" id="cd04301">
    <property type="entry name" value="NAT_SF"/>
    <property type="match status" value="1"/>
</dbReference>
<feature type="domain" description="N-acetyltransferase" evidence="1">
    <location>
        <begin position="136"/>
        <end position="275"/>
    </location>
</feature>
<comment type="caution">
    <text evidence="2">The sequence shown here is derived from an EMBL/GenBank/DDBJ whole genome shotgun (WGS) entry which is preliminary data.</text>
</comment>
<dbReference type="GO" id="GO:0016747">
    <property type="term" value="F:acyltransferase activity, transferring groups other than amino-acyl groups"/>
    <property type="evidence" value="ECO:0007669"/>
    <property type="project" value="InterPro"/>
</dbReference>
<dbReference type="RefSeq" id="WP_203985110.1">
    <property type="nucleotide sequence ID" value="NZ_BOOU01000044.1"/>
</dbReference>
<proteinExistence type="predicted"/>
<dbReference type="Gene3D" id="3.40.630.30">
    <property type="match status" value="1"/>
</dbReference>
<dbReference type="AlphaFoldDB" id="A0A919R6F8"/>
<organism evidence="2 3">
    <name type="scientific">Sphaerisporangium rufum</name>
    <dbReference type="NCBI Taxonomy" id="1381558"/>
    <lineage>
        <taxon>Bacteria</taxon>
        <taxon>Bacillati</taxon>
        <taxon>Actinomycetota</taxon>
        <taxon>Actinomycetes</taxon>
        <taxon>Streptosporangiales</taxon>
        <taxon>Streptosporangiaceae</taxon>
        <taxon>Sphaerisporangium</taxon>
    </lineage>
</organism>
<dbReference type="Proteomes" id="UP000655287">
    <property type="component" value="Unassembled WGS sequence"/>
</dbReference>
<dbReference type="InterPro" id="IPR000182">
    <property type="entry name" value="GNAT_dom"/>
</dbReference>
<evidence type="ECO:0000313" key="2">
    <source>
        <dbReference type="EMBL" id="GII78022.1"/>
    </source>
</evidence>
<name>A0A919R6F8_9ACTN</name>
<sequence length="275" mass="28307">MIRELSGPARQAAAGGRLLPLWAMQGLPAGVRVFASGEAVAVACPALARRDRLVVCGPAGEAVPLVAHALAEVGPSYRPMAVEPLVRELAARIPGLEFSAAFVWMDSAGPGGVTGIPAAPRAAAAPAPDPLVPPLPAARPVPAGEHRPAGWLRERDAEPVAALLAEANPGSYAVPGLPGVRRWSGVRDGDRRLLAVGADAWSAPPVGFIAGVATRPGHRGRGHGTAVCRFLVETLRAEHGRVALMVDQWNATAIALYARLGLHPVTVAAARVSGH</sequence>
<accession>A0A919R6F8</accession>
<dbReference type="PROSITE" id="PS51186">
    <property type="entry name" value="GNAT"/>
    <property type="match status" value="1"/>
</dbReference>
<dbReference type="Pfam" id="PF00583">
    <property type="entry name" value="Acetyltransf_1"/>
    <property type="match status" value="1"/>
</dbReference>
<dbReference type="SUPFAM" id="SSF55729">
    <property type="entry name" value="Acyl-CoA N-acyltransferases (Nat)"/>
    <property type="match status" value="1"/>
</dbReference>
<protein>
    <recommendedName>
        <fullName evidence="1">N-acetyltransferase domain-containing protein</fullName>
    </recommendedName>
</protein>
<keyword evidence="3" id="KW-1185">Reference proteome</keyword>
<dbReference type="EMBL" id="BOOU01000044">
    <property type="protein sequence ID" value="GII78022.1"/>
    <property type="molecule type" value="Genomic_DNA"/>
</dbReference>